<evidence type="ECO:0000313" key="1">
    <source>
        <dbReference type="EMBL" id="CTQ67438.1"/>
    </source>
</evidence>
<name>A0A0M6Z7S7_9HYPH</name>
<dbReference type="RefSeq" id="WP_144435971.1">
    <property type="nucleotide sequence ID" value="NZ_CXWA01000002.1"/>
</dbReference>
<gene>
    <name evidence="1" type="ORF">LA5096_01479</name>
</gene>
<dbReference type="AlphaFoldDB" id="A0A0M6Z7S7"/>
<dbReference type="Proteomes" id="UP000049983">
    <property type="component" value="Unassembled WGS sequence"/>
</dbReference>
<evidence type="ECO:0000313" key="2">
    <source>
        <dbReference type="Proteomes" id="UP000049983"/>
    </source>
</evidence>
<dbReference type="OrthoDB" id="7679453at2"/>
<dbReference type="GeneID" id="97673583"/>
<organism evidence="1 2">
    <name type="scientific">Roseibium album</name>
    <dbReference type="NCBI Taxonomy" id="311410"/>
    <lineage>
        <taxon>Bacteria</taxon>
        <taxon>Pseudomonadati</taxon>
        <taxon>Pseudomonadota</taxon>
        <taxon>Alphaproteobacteria</taxon>
        <taxon>Hyphomicrobiales</taxon>
        <taxon>Stappiaceae</taxon>
        <taxon>Roseibium</taxon>
    </lineage>
</organism>
<keyword evidence="2" id="KW-1185">Reference proteome</keyword>
<protein>
    <submittedName>
        <fullName evidence="1">Uncharacterized protein</fullName>
    </submittedName>
</protein>
<reference evidence="2" key="1">
    <citation type="submission" date="2015-07" db="EMBL/GenBank/DDBJ databases">
        <authorList>
            <person name="Rodrigo-Torres Lidia"/>
            <person name="Arahal R.David."/>
        </authorList>
    </citation>
    <scope>NUCLEOTIDE SEQUENCE [LARGE SCALE GENOMIC DNA]</scope>
    <source>
        <strain evidence="2">CECT 5096</strain>
    </source>
</reference>
<dbReference type="EMBL" id="CXWC01000002">
    <property type="protein sequence ID" value="CTQ67438.1"/>
    <property type="molecule type" value="Genomic_DNA"/>
</dbReference>
<accession>A0A0M6Z7S7</accession>
<sequence length="79" mass="9191">MSDQICCTQDVAARKRERNFSLVKLIQTLVGSLRTNKRRRVNLTDLPPELMKDIGFEVPPRGDKSLEQHWLAELDRLSR</sequence>
<proteinExistence type="predicted"/>